<dbReference type="GO" id="GO:0008270">
    <property type="term" value="F:zinc ion binding"/>
    <property type="evidence" value="ECO:0007669"/>
    <property type="project" value="UniProtKB-KW"/>
</dbReference>
<dbReference type="GO" id="GO:0006355">
    <property type="term" value="P:regulation of DNA-templated transcription"/>
    <property type="evidence" value="ECO:0007669"/>
    <property type="project" value="InterPro"/>
</dbReference>
<evidence type="ECO:0000259" key="4">
    <source>
        <dbReference type="PROSITE" id="PS50966"/>
    </source>
</evidence>
<evidence type="ECO:0000256" key="3">
    <source>
        <dbReference type="SAM" id="Phobius"/>
    </source>
</evidence>
<sequence>MSVQETTYISSESDAEPKIEFKKKRGKAKEWIFLKSVTSNEYQDLKKDWSIRNNKNSRQGLKLYHRCIYFKKSNTNKCEAEMMAHYVSNNDFILIYTLKDHSNHSDEKVRGLSNAQKKYIMELYNIGCNKPKQLITAFKQNHDLKAPPISQVRNYLVKIKSEKLHSYYISLAELIGKCELLKYSEIADQDTPYVLDYKVNIPEKSFILVMTTKRLINLPSYCSNFHADATYKLVWNDFSVFIVGFTDYNRIFHPISICISSEETEECFKFFFTLLNERCPNLDPKYIISDVSSAIRNAAHEVWPNSLWVMSWYHVVINIDKKLKSVLNNEKRTCIRNDIHDLQLSPNLSNFKTACSLFLKKYENDEESRLFMTYFNEQWLTQKNSWYEGFSVHTSSTNNELKSINLQIKREGAFRERLPLDKFLSVICNIIKNWSQNKNHLNDDYKQIALEPTIIQNIWLKAFNTIKDKNSIFMSDDQTICKFRCNPSIKNYEDNFDSFIKISRNESLVKINKDNWKFSSCTCPQYLKIFICHHVVSMALMLKKTNNEEAKDIFVVCTWPNGNYIIPKLNDECIDDMEEETINGDDLFLMSAFGKIKPSHFHQSISVGNITVCKQETEPEIAKEWKRGNYCYLKNENSSCVADFHYGNVRASFGELKYSLFYCCRNDIGMDQISSYHMSFSPANKFYILMQGPLCTRIKNYIASTEYLVFNTKLKHVELTIKVTGLIQPKIIIFQDKFYLGFCFYEKNDTHVETVKVSFMGLKYSHRYIILALAILILLAIILISLVLVRMKMKLSSKKDNAYEMENIQQLSNTNNYRNENDTQNITGYKLSNNNDIEPPEYTG</sequence>
<proteinExistence type="predicted"/>
<gene>
    <name evidence="5" type="ORF">A3Q56_03209</name>
</gene>
<evidence type="ECO:0000256" key="1">
    <source>
        <dbReference type="PROSITE-ProRule" id="PRU00325"/>
    </source>
</evidence>
<keyword evidence="1" id="KW-0862">Zinc</keyword>
<dbReference type="PANTHER" id="PTHR31669">
    <property type="entry name" value="PROTEIN FAR1-RELATED SEQUENCE 10-RELATED"/>
    <property type="match status" value="1"/>
</dbReference>
<keyword evidence="1" id="KW-0863">Zinc-finger</keyword>
<evidence type="ECO:0000313" key="5">
    <source>
        <dbReference type="EMBL" id="OAF69042.1"/>
    </source>
</evidence>
<evidence type="ECO:0000256" key="2">
    <source>
        <dbReference type="SAM" id="MobiDB-lite"/>
    </source>
</evidence>
<reference evidence="5 6" key="1">
    <citation type="submission" date="2016-04" db="EMBL/GenBank/DDBJ databases">
        <title>The genome of Intoshia linei affirms orthonectids as highly simplified spiralians.</title>
        <authorList>
            <person name="Mikhailov K.V."/>
            <person name="Slusarev G.S."/>
            <person name="Nikitin M.A."/>
            <person name="Logacheva M.D."/>
            <person name="Penin A."/>
            <person name="Aleoshin V."/>
            <person name="Panchin Y.V."/>
        </authorList>
    </citation>
    <scope>NUCLEOTIDE SEQUENCE [LARGE SCALE GENOMIC DNA]</scope>
    <source>
        <strain evidence="5">Intl2013</strain>
        <tissue evidence="5">Whole animal</tissue>
    </source>
</reference>
<feature type="transmembrane region" description="Helical" evidence="3">
    <location>
        <begin position="768"/>
        <end position="789"/>
    </location>
</feature>
<dbReference type="PROSITE" id="PS50966">
    <property type="entry name" value="ZF_SWIM"/>
    <property type="match status" value="1"/>
</dbReference>
<protein>
    <recommendedName>
        <fullName evidence="4">SWIM-type domain-containing protein</fullName>
    </recommendedName>
</protein>
<dbReference type="AlphaFoldDB" id="A0A177B5R4"/>
<accession>A0A177B5R4</accession>
<dbReference type="InterPro" id="IPR018289">
    <property type="entry name" value="MULE_transposase_dom"/>
</dbReference>
<keyword evidence="1" id="KW-0479">Metal-binding</keyword>
<dbReference type="Proteomes" id="UP000078046">
    <property type="component" value="Unassembled WGS sequence"/>
</dbReference>
<keyword evidence="6" id="KW-1185">Reference proteome</keyword>
<feature type="domain" description="SWIM-type" evidence="4">
    <location>
        <begin position="507"/>
        <end position="543"/>
    </location>
</feature>
<feature type="compositionally biased region" description="Polar residues" evidence="2">
    <location>
        <begin position="813"/>
        <end position="836"/>
    </location>
</feature>
<comment type="caution">
    <text evidence="5">The sequence shown here is derived from an EMBL/GenBank/DDBJ whole genome shotgun (WGS) entry which is preliminary data.</text>
</comment>
<dbReference type="Pfam" id="PF10551">
    <property type="entry name" value="MULE"/>
    <property type="match status" value="1"/>
</dbReference>
<keyword evidence="3" id="KW-0812">Transmembrane</keyword>
<dbReference type="OrthoDB" id="119028at2759"/>
<dbReference type="EMBL" id="LWCA01000346">
    <property type="protein sequence ID" value="OAF69042.1"/>
    <property type="molecule type" value="Genomic_DNA"/>
</dbReference>
<dbReference type="InterPro" id="IPR031052">
    <property type="entry name" value="FHY3/FAR1"/>
</dbReference>
<evidence type="ECO:0000313" key="6">
    <source>
        <dbReference type="Proteomes" id="UP000078046"/>
    </source>
</evidence>
<name>A0A177B5R4_9BILA</name>
<organism evidence="5 6">
    <name type="scientific">Intoshia linei</name>
    <dbReference type="NCBI Taxonomy" id="1819745"/>
    <lineage>
        <taxon>Eukaryota</taxon>
        <taxon>Metazoa</taxon>
        <taxon>Spiralia</taxon>
        <taxon>Lophotrochozoa</taxon>
        <taxon>Mesozoa</taxon>
        <taxon>Orthonectida</taxon>
        <taxon>Rhopaluridae</taxon>
        <taxon>Intoshia</taxon>
    </lineage>
</organism>
<keyword evidence="3" id="KW-0472">Membrane</keyword>
<keyword evidence="3" id="KW-1133">Transmembrane helix</keyword>
<feature type="region of interest" description="Disordered" evidence="2">
    <location>
        <begin position="813"/>
        <end position="844"/>
    </location>
</feature>
<dbReference type="InterPro" id="IPR007527">
    <property type="entry name" value="Znf_SWIM"/>
</dbReference>
<dbReference type="PANTHER" id="PTHR31669:SF251">
    <property type="entry name" value="PROTEIN FAR1-RELATED SEQUENCE"/>
    <property type="match status" value="1"/>
</dbReference>